<dbReference type="InterPro" id="IPR010187">
    <property type="entry name" value="Various_sel_PB"/>
</dbReference>
<name>A0ABS9H0C4_9BACL</name>
<protein>
    <submittedName>
        <fullName evidence="3">Glycine/betaine/sarcosine/D-proline family reductase selenoprotein B</fullName>
    </submittedName>
</protein>
<reference evidence="3 4" key="1">
    <citation type="submission" date="2022-01" db="EMBL/GenBank/DDBJ databases">
        <title>Alkalihalobacillus sp. EGI L200015, a novel bacterium isolated from a salt lake sediment.</title>
        <authorList>
            <person name="Gao L."/>
            <person name="Fang B.-Z."/>
            <person name="Li W.-J."/>
        </authorList>
    </citation>
    <scope>NUCLEOTIDE SEQUENCE [LARGE SCALE GENOMIC DNA]</scope>
    <source>
        <strain evidence="3 4">KCTC 12718</strain>
    </source>
</reference>
<keyword evidence="4" id="KW-1185">Reference proteome</keyword>
<gene>
    <name evidence="3" type="ORF">L2716_06395</name>
</gene>
<dbReference type="EMBL" id="JAKIJS010000001">
    <property type="protein sequence ID" value="MCF6137354.1"/>
    <property type="molecule type" value="Genomic_DNA"/>
</dbReference>
<dbReference type="Pfam" id="PF07355">
    <property type="entry name" value="GRDB"/>
    <property type="match status" value="1"/>
</dbReference>
<proteinExistence type="predicted"/>
<keyword evidence="2" id="KW-0560">Oxidoreductase</keyword>
<comment type="caution">
    <text evidence="3">The sequence shown here is derived from an EMBL/GenBank/DDBJ whole genome shotgun (WGS) entry which is preliminary data.</text>
</comment>
<accession>A0ABS9H0C4</accession>
<evidence type="ECO:0000313" key="3">
    <source>
        <dbReference type="EMBL" id="MCF6137354.1"/>
    </source>
</evidence>
<dbReference type="Proteomes" id="UP001649381">
    <property type="component" value="Unassembled WGS sequence"/>
</dbReference>
<keyword evidence="1" id="KW-0712">Selenocysteine</keyword>
<evidence type="ECO:0000313" key="4">
    <source>
        <dbReference type="Proteomes" id="UP001649381"/>
    </source>
</evidence>
<dbReference type="RefSeq" id="WP_236332871.1">
    <property type="nucleotide sequence ID" value="NZ_JAKIJS010000001.1"/>
</dbReference>
<evidence type="ECO:0000256" key="2">
    <source>
        <dbReference type="ARBA" id="ARBA00023002"/>
    </source>
</evidence>
<sequence length="157" mass="17932">MIEKVEKAVQERWVPSFKYERNETSVFTRLNKPLEQSKGVIITTGGVYVKGQPPFQDHYGLGDPSYREIKHDVSYDQLSIAHEHYDHTKANEDRNVVFPLEILKHLSEEGTIGSIADVHYSFMGYVPIPHPLKKVTAKEVAEKLQLQQVDFAILVPS</sequence>
<evidence type="ECO:0000256" key="1">
    <source>
        <dbReference type="ARBA" id="ARBA00022933"/>
    </source>
</evidence>
<organism evidence="3 4">
    <name type="scientific">Pseudalkalibacillus berkeleyi</name>
    <dbReference type="NCBI Taxonomy" id="1069813"/>
    <lineage>
        <taxon>Bacteria</taxon>
        <taxon>Bacillati</taxon>
        <taxon>Bacillota</taxon>
        <taxon>Bacilli</taxon>
        <taxon>Bacillales</taxon>
        <taxon>Fictibacillaceae</taxon>
        <taxon>Pseudalkalibacillus</taxon>
    </lineage>
</organism>